<gene>
    <name evidence="1" type="ORF">SLEP1_g38712</name>
</gene>
<proteinExistence type="predicted"/>
<sequence>MGEEGTPGVCYNACEKERLEIDEEGHSFVFFIKNDCVFVHPVEFVPGDQLLLGHKVKRGEPDKTEVHHF</sequence>
<comment type="caution">
    <text evidence="1">The sequence shown here is derived from an EMBL/GenBank/DDBJ whole genome shotgun (WGS) entry which is preliminary data.</text>
</comment>
<protein>
    <submittedName>
        <fullName evidence="1">Uncharacterized protein</fullName>
    </submittedName>
</protein>
<keyword evidence="2" id="KW-1185">Reference proteome</keyword>
<evidence type="ECO:0000313" key="1">
    <source>
        <dbReference type="EMBL" id="GKV29820.1"/>
    </source>
</evidence>
<reference evidence="1 2" key="1">
    <citation type="journal article" date="2021" name="Commun. Biol.">
        <title>The genome of Shorea leprosula (Dipterocarpaceae) highlights the ecological relevance of drought in aseasonal tropical rainforests.</title>
        <authorList>
            <person name="Ng K.K.S."/>
            <person name="Kobayashi M.J."/>
            <person name="Fawcett J.A."/>
            <person name="Hatakeyama M."/>
            <person name="Paape T."/>
            <person name="Ng C.H."/>
            <person name="Ang C.C."/>
            <person name="Tnah L.H."/>
            <person name="Lee C.T."/>
            <person name="Nishiyama T."/>
            <person name="Sese J."/>
            <person name="O'Brien M.J."/>
            <person name="Copetti D."/>
            <person name="Mohd Noor M.I."/>
            <person name="Ong R.C."/>
            <person name="Putra M."/>
            <person name="Sireger I.Z."/>
            <person name="Indrioko S."/>
            <person name="Kosugi Y."/>
            <person name="Izuno A."/>
            <person name="Isagi Y."/>
            <person name="Lee S.L."/>
            <person name="Shimizu K.K."/>
        </authorList>
    </citation>
    <scope>NUCLEOTIDE SEQUENCE [LARGE SCALE GENOMIC DNA]</scope>
    <source>
        <strain evidence="1">214</strain>
    </source>
</reference>
<accession>A0AAV5KYH2</accession>
<organism evidence="1 2">
    <name type="scientific">Rubroshorea leprosula</name>
    <dbReference type="NCBI Taxonomy" id="152421"/>
    <lineage>
        <taxon>Eukaryota</taxon>
        <taxon>Viridiplantae</taxon>
        <taxon>Streptophyta</taxon>
        <taxon>Embryophyta</taxon>
        <taxon>Tracheophyta</taxon>
        <taxon>Spermatophyta</taxon>
        <taxon>Magnoliopsida</taxon>
        <taxon>eudicotyledons</taxon>
        <taxon>Gunneridae</taxon>
        <taxon>Pentapetalae</taxon>
        <taxon>rosids</taxon>
        <taxon>malvids</taxon>
        <taxon>Malvales</taxon>
        <taxon>Dipterocarpaceae</taxon>
        <taxon>Rubroshorea</taxon>
    </lineage>
</organism>
<name>A0AAV5KYH2_9ROSI</name>
<evidence type="ECO:0000313" key="2">
    <source>
        <dbReference type="Proteomes" id="UP001054252"/>
    </source>
</evidence>
<dbReference type="AlphaFoldDB" id="A0AAV5KYH2"/>
<dbReference type="Proteomes" id="UP001054252">
    <property type="component" value="Unassembled WGS sequence"/>
</dbReference>
<dbReference type="EMBL" id="BPVZ01000084">
    <property type="protein sequence ID" value="GKV29820.1"/>
    <property type="molecule type" value="Genomic_DNA"/>
</dbReference>